<evidence type="ECO:0000313" key="2">
    <source>
        <dbReference type="Proteomes" id="UP000077051"/>
    </source>
</evidence>
<dbReference type="AlphaFoldDB" id="A0A168HPU6"/>
<gene>
    <name evidence="1" type="ORF">MUCCIDRAFT_114217</name>
</gene>
<dbReference type="VEuPathDB" id="FungiDB:MUCCIDRAFT_114217"/>
<protein>
    <submittedName>
        <fullName evidence="1">Uncharacterized protein</fullName>
    </submittedName>
</protein>
<reference evidence="1 2" key="1">
    <citation type="submission" date="2015-06" db="EMBL/GenBank/DDBJ databases">
        <title>Expansion of signal transduction pathways in fungi by whole-genome duplication.</title>
        <authorList>
            <consortium name="DOE Joint Genome Institute"/>
            <person name="Corrochano L.M."/>
            <person name="Kuo A."/>
            <person name="Marcet-Houben M."/>
            <person name="Polaino S."/>
            <person name="Salamov A."/>
            <person name="Villalobos J.M."/>
            <person name="Alvarez M.I."/>
            <person name="Avalos J."/>
            <person name="Benito E.P."/>
            <person name="Benoit I."/>
            <person name="Burger G."/>
            <person name="Camino L.P."/>
            <person name="Canovas D."/>
            <person name="Cerda-Olmedo E."/>
            <person name="Cheng J.-F."/>
            <person name="Dominguez A."/>
            <person name="Elias M."/>
            <person name="Eslava A.P."/>
            <person name="Glaser F."/>
            <person name="Grimwood J."/>
            <person name="Gutierrez G."/>
            <person name="Heitman J."/>
            <person name="Henrissat B."/>
            <person name="Iturriaga E.A."/>
            <person name="Lang B.F."/>
            <person name="Lavin J.L."/>
            <person name="Lee S."/>
            <person name="Li W."/>
            <person name="Lindquist E."/>
            <person name="Lopez-Garcia S."/>
            <person name="Luque E.M."/>
            <person name="Marcos A.T."/>
            <person name="Martin J."/>
            <person name="Mccluskey K."/>
            <person name="Medina H.R."/>
            <person name="Miralles-Duran A."/>
            <person name="Miyazaki A."/>
            <person name="Munoz-Torres E."/>
            <person name="Oguiza J.A."/>
            <person name="Ohm R."/>
            <person name="Olmedo M."/>
            <person name="Orejas M."/>
            <person name="Ortiz-Castellanos L."/>
            <person name="Pisabarro A.G."/>
            <person name="Rodriguez-Romero J."/>
            <person name="Ruiz-Herrera J."/>
            <person name="Ruiz-Vazquez R."/>
            <person name="Sanz C."/>
            <person name="Schackwitz W."/>
            <person name="Schmutz J."/>
            <person name="Shahriari M."/>
            <person name="Shelest E."/>
            <person name="Silva-Franco F."/>
            <person name="Soanes D."/>
            <person name="Syed K."/>
            <person name="Tagua V.G."/>
            <person name="Talbot N.J."/>
            <person name="Thon M."/>
            <person name="De Vries R.P."/>
            <person name="Wiebenga A."/>
            <person name="Yadav J.S."/>
            <person name="Braun E.L."/>
            <person name="Baker S."/>
            <person name="Garre V."/>
            <person name="Horwitz B."/>
            <person name="Torres-Martinez S."/>
            <person name="Idnurm A."/>
            <person name="Herrera-Estrella A."/>
            <person name="Gabaldon T."/>
            <person name="Grigoriev I.V."/>
        </authorList>
    </citation>
    <scope>NUCLEOTIDE SEQUENCE [LARGE SCALE GENOMIC DNA]</scope>
    <source>
        <strain evidence="1 2">CBS 277.49</strain>
    </source>
</reference>
<keyword evidence="2" id="KW-1185">Reference proteome</keyword>
<proteinExistence type="predicted"/>
<sequence length="74" mass="8711">MKKIRDALSSYYQRRASDPTIEIVGPIKFTMTGRAWLEDEIVLTSSITYLNSRFVSQTGWFVGEVLWFMRHEYS</sequence>
<organism evidence="1 2">
    <name type="scientific">Mucor lusitanicus CBS 277.49</name>
    <dbReference type="NCBI Taxonomy" id="747725"/>
    <lineage>
        <taxon>Eukaryota</taxon>
        <taxon>Fungi</taxon>
        <taxon>Fungi incertae sedis</taxon>
        <taxon>Mucoromycota</taxon>
        <taxon>Mucoromycotina</taxon>
        <taxon>Mucoromycetes</taxon>
        <taxon>Mucorales</taxon>
        <taxon>Mucorineae</taxon>
        <taxon>Mucoraceae</taxon>
        <taxon>Mucor</taxon>
    </lineage>
</organism>
<accession>A0A168HPU6</accession>
<comment type="caution">
    <text evidence="1">The sequence shown here is derived from an EMBL/GenBank/DDBJ whole genome shotgun (WGS) entry which is preliminary data.</text>
</comment>
<dbReference type="EMBL" id="AMYB01000008">
    <property type="protein sequence ID" value="OAC99042.1"/>
    <property type="molecule type" value="Genomic_DNA"/>
</dbReference>
<evidence type="ECO:0000313" key="1">
    <source>
        <dbReference type="EMBL" id="OAC99042.1"/>
    </source>
</evidence>
<dbReference type="Proteomes" id="UP000077051">
    <property type="component" value="Unassembled WGS sequence"/>
</dbReference>
<name>A0A168HPU6_MUCCL</name>